<dbReference type="SUPFAM" id="SSF53335">
    <property type="entry name" value="S-adenosyl-L-methionine-dependent methyltransferases"/>
    <property type="match status" value="1"/>
</dbReference>
<dbReference type="InterPro" id="IPR006342">
    <property type="entry name" value="FkbM_mtfrase"/>
</dbReference>
<gene>
    <name evidence="2" type="ORF">I7412_29385</name>
</gene>
<sequence length="252" mass="27678">MALVSAIAERIPDRAFATAIAYAHRRAEPMLDLVKMFVTADQTAVDVGAWYGPWTYWLARAARSVVTVEANPELADFVRRTAPDNVTVITAAASDEAGTATLWLPPGGKGTEGRASLQQQQGNGHSLEVETIRLDSLDVANVGLIKIDVEGHELAALRGAEKLVRRWRPTLIVEIEDSRSPAADTIGLIESWGYEGIVLKDGRSHSLAEFDLVGHQQSIKDQFGHGYLRHVATKVGDRYVNMIVFRPRPDRD</sequence>
<accession>A0A937UUI9</accession>
<feature type="domain" description="Methyltransferase FkbM" evidence="1">
    <location>
        <begin position="46"/>
        <end position="194"/>
    </location>
</feature>
<dbReference type="Proteomes" id="UP000604475">
    <property type="component" value="Unassembled WGS sequence"/>
</dbReference>
<dbReference type="InterPro" id="IPR052514">
    <property type="entry name" value="SAM-dependent_MTase"/>
</dbReference>
<proteinExistence type="predicted"/>
<protein>
    <submittedName>
        <fullName evidence="2">FkbM family methyltransferase</fullName>
    </submittedName>
</protein>
<dbReference type="InterPro" id="IPR029063">
    <property type="entry name" value="SAM-dependent_MTases_sf"/>
</dbReference>
<dbReference type="NCBIfam" id="TIGR01444">
    <property type="entry name" value="fkbM_fam"/>
    <property type="match status" value="1"/>
</dbReference>
<dbReference type="AlphaFoldDB" id="A0A937UUI9"/>
<evidence type="ECO:0000313" key="2">
    <source>
        <dbReference type="EMBL" id="MBL7631201.1"/>
    </source>
</evidence>
<name>A0A937UUI9_9ACTN</name>
<keyword evidence="2" id="KW-0489">Methyltransferase</keyword>
<dbReference type="GO" id="GO:0032259">
    <property type="term" value="P:methylation"/>
    <property type="evidence" value="ECO:0007669"/>
    <property type="project" value="UniProtKB-KW"/>
</dbReference>
<reference evidence="2" key="1">
    <citation type="submission" date="2020-12" db="EMBL/GenBank/DDBJ databases">
        <title>Genomic characterization of non-nitrogen-fixing Frankia strains.</title>
        <authorList>
            <person name="Carlos-Shanley C."/>
            <person name="Guerra T."/>
            <person name="Hahn D."/>
        </authorList>
    </citation>
    <scope>NUCLEOTIDE SEQUENCE</scope>
    <source>
        <strain evidence="2">CN6</strain>
    </source>
</reference>
<comment type="caution">
    <text evidence="2">The sequence shown here is derived from an EMBL/GenBank/DDBJ whole genome shotgun (WGS) entry which is preliminary data.</text>
</comment>
<dbReference type="Pfam" id="PF05050">
    <property type="entry name" value="Methyltransf_21"/>
    <property type="match status" value="1"/>
</dbReference>
<dbReference type="RefSeq" id="WP_203004890.1">
    <property type="nucleotide sequence ID" value="NZ_JADWYU010000064.1"/>
</dbReference>
<dbReference type="PANTHER" id="PTHR34203">
    <property type="entry name" value="METHYLTRANSFERASE, FKBM FAMILY PROTEIN"/>
    <property type="match status" value="1"/>
</dbReference>
<dbReference type="GO" id="GO:0008168">
    <property type="term" value="F:methyltransferase activity"/>
    <property type="evidence" value="ECO:0007669"/>
    <property type="project" value="UniProtKB-KW"/>
</dbReference>
<dbReference type="Gene3D" id="3.40.50.150">
    <property type="entry name" value="Vaccinia Virus protein VP39"/>
    <property type="match status" value="1"/>
</dbReference>
<dbReference type="PANTHER" id="PTHR34203:SF15">
    <property type="entry name" value="SLL1173 PROTEIN"/>
    <property type="match status" value="1"/>
</dbReference>
<keyword evidence="2" id="KW-0808">Transferase</keyword>
<evidence type="ECO:0000313" key="3">
    <source>
        <dbReference type="Proteomes" id="UP000604475"/>
    </source>
</evidence>
<organism evidence="2 3">
    <name type="scientific">Frankia nepalensis</name>
    <dbReference type="NCBI Taxonomy" id="1836974"/>
    <lineage>
        <taxon>Bacteria</taxon>
        <taxon>Bacillati</taxon>
        <taxon>Actinomycetota</taxon>
        <taxon>Actinomycetes</taxon>
        <taxon>Frankiales</taxon>
        <taxon>Frankiaceae</taxon>
        <taxon>Frankia</taxon>
    </lineage>
</organism>
<keyword evidence="3" id="KW-1185">Reference proteome</keyword>
<dbReference type="EMBL" id="JAEACQ010000262">
    <property type="protein sequence ID" value="MBL7631201.1"/>
    <property type="molecule type" value="Genomic_DNA"/>
</dbReference>
<evidence type="ECO:0000259" key="1">
    <source>
        <dbReference type="Pfam" id="PF05050"/>
    </source>
</evidence>